<feature type="compositionally biased region" description="Low complexity" evidence="1">
    <location>
        <begin position="1"/>
        <end position="12"/>
    </location>
</feature>
<keyword evidence="2" id="KW-1133">Transmembrane helix</keyword>
<evidence type="ECO:0000313" key="4">
    <source>
        <dbReference type="EMBL" id="MDC0749793.1"/>
    </source>
</evidence>
<reference evidence="4 5" key="1">
    <citation type="submission" date="2022-11" db="EMBL/GenBank/DDBJ databases">
        <title>Minimal conservation of predation-associated metabolite biosynthetic gene clusters underscores biosynthetic potential of Myxococcota including descriptions for ten novel species: Archangium lansinium sp. nov., Myxococcus landrumus sp. nov., Nannocystis bai.</title>
        <authorList>
            <person name="Ahearne A."/>
            <person name="Stevens C."/>
            <person name="Dowd S."/>
        </authorList>
    </citation>
    <scope>NUCLEOTIDE SEQUENCE [LARGE SCALE GENOMIC DNA]</scope>
    <source>
        <strain evidence="4 5">RJM3</strain>
    </source>
</reference>
<protein>
    <submittedName>
        <fullName evidence="4">DUF4339 domain-containing protein</fullName>
    </submittedName>
</protein>
<feature type="transmembrane region" description="Helical" evidence="2">
    <location>
        <begin position="228"/>
        <end position="247"/>
    </location>
</feature>
<organism evidence="4 5">
    <name type="scientific">Polyangium mundeleinium</name>
    <dbReference type="NCBI Taxonomy" id="2995306"/>
    <lineage>
        <taxon>Bacteria</taxon>
        <taxon>Pseudomonadati</taxon>
        <taxon>Myxococcota</taxon>
        <taxon>Polyangia</taxon>
        <taxon>Polyangiales</taxon>
        <taxon>Polyangiaceae</taxon>
        <taxon>Polyangium</taxon>
    </lineage>
</organism>
<dbReference type="RefSeq" id="WP_271930084.1">
    <property type="nucleotide sequence ID" value="NZ_JAQNDO010000001.1"/>
</dbReference>
<feature type="region of interest" description="Disordered" evidence="1">
    <location>
        <begin position="1"/>
        <end position="61"/>
    </location>
</feature>
<evidence type="ECO:0000313" key="5">
    <source>
        <dbReference type="Proteomes" id="UP001221411"/>
    </source>
</evidence>
<dbReference type="InterPro" id="IPR025640">
    <property type="entry name" value="GYF_2"/>
</dbReference>
<gene>
    <name evidence="4" type="ORF">POL67_51160</name>
</gene>
<feature type="region of interest" description="Disordered" evidence="1">
    <location>
        <begin position="280"/>
        <end position="319"/>
    </location>
</feature>
<evidence type="ECO:0000259" key="3">
    <source>
        <dbReference type="Pfam" id="PF14237"/>
    </source>
</evidence>
<sequence length="319" mass="34167">MQASCASSSIESRSPEDTIPSVFQPRSSMLPPPAANEAETQPAPFARESHPTIPYERANPKSWFANHKKRRRLARLDLDEESTENGRPMPEWCVEHGAGLRAMTTFELWMALARGEIEAETSVWRDGMEGWTQIAQIPELAYALADSVSFDPLLVTPARLPDVALTSARGEAKTPLTFSGAVAQTGDPPHVRSLEGDETRSEPISLPVRAWPFGRKGGSRRSLAGQGGFSFVLGCVVAVTAVGIALVHRGIAPVVLSGQAPGTDPPALVAGASELVSKVGQRTAATVRQTEATPVAPPPPSARHHTDPGQKRSRRGARR</sequence>
<dbReference type="Proteomes" id="UP001221411">
    <property type="component" value="Unassembled WGS sequence"/>
</dbReference>
<keyword evidence="2" id="KW-0472">Membrane</keyword>
<comment type="caution">
    <text evidence="4">The sequence shown here is derived from an EMBL/GenBank/DDBJ whole genome shotgun (WGS) entry which is preliminary data.</text>
</comment>
<name>A0ABT5F8Q6_9BACT</name>
<keyword evidence="5" id="KW-1185">Reference proteome</keyword>
<keyword evidence="2" id="KW-0812">Transmembrane</keyword>
<feature type="compositionally biased region" description="Polar residues" evidence="1">
    <location>
        <begin position="283"/>
        <end position="292"/>
    </location>
</feature>
<feature type="domain" description="GYF" evidence="3">
    <location>
        <begin position="111"/>
        <end position="140"/>
    </location>
</feature>
<proteinExistence type="predicted"/>
<dbReference type="EMBL" id="JAQNDO010000001">
    <property type="protein sequence ID" value="MDC0749793.1"/>
    <property type="molecule type" value="Genomic_DNA"/>
</dbReference>
<accession>A0ABT5F8Q6</accession>
<evidence type="ECO:0000256" key="1">
    <source>
        <dbReference type="SAM" id="MobiDB-lite"/>
    </source>
</evidence>
<evidence type="ECO:0000256" key="2">
    <source>
        <dbReference type="SAM" id="Phobius"/>
    </source>
</evidence>
<dbReference type="Pfam" id="PF14237">
    <property type="entry name" value="GYF_2"/>
    <property type="match status" value="1"/>
</dbReference>